<dbReference type="SUPFAM" id="SSF101898">
    <property type="entry name" value="NHL repeat"/>
    <property type="match status" value="1"/>
</dbReference>
<name>A0AA88XS95_PINIB</name>
<comment type="caution">
    <text evidence="2">The sequence shown here is derived from an EMBL/GenBank/DDBJ whole genome shotgun (WGS) entry which is preliminary data.</text>
</comment>
<feature type="compositionally biased region" description="Basic residues" evidence="1">
    <location>
        <begin position="18"/>
        <end position="27"/>
    </location>
</feature>
<sequence length="391" mass="44414">MKTKDRKYKNSVEGNKGSLRRSQRLKQKPASLSTAKVTKAKSKSFRKGCSKIVMRKKQHTIPSVKAKPSFSIVTEKSKKKHAPRMERKSKPKPKSHQKVANDYRKGPKDHGIPVQKEIRIFELRLIKTIQIEENYYGDVNAIRFSDVAFLDDNHILALDDNFLNCKQGHRICCVSVDGTLVCDVLVPGYPWSIVVLSPTEAVVTLRRLNSDGLIWISIDVHAKSIEITKHLPLKQEPYGLSFDGRSDLFLVSYFHHPYMSVLNRNGEEIRKIGGLTLGAHYRCLMLADNNILHLDTHKDTLTVINQEGETVMLIKHISIRHPVCLGTDCLQNMYVGNFRSGQIMKFDKCGKYRATFQCDSNLCGIGIDRKSERIVVAHDNSLVIYELDKNA</sequence>
<evidence type="ECO:0000313" key="2">
    <source>
        <dbReference type="EMBL" id="KAK3090713.1"/>
    </source>
</evidence>
<accession>A0AA88XS95</accession>
<dbReference type="AlphaFoldDB" id="A0AA88XS95"/>
<gene>
    <name evidence="2" type="ORF">FSP39_013959</name>
</gene>
<evidence type="ECO:0000313" key="3">
    <source>
        <dbReference type="Proteomes" id="UP001186944"/>
    </source>
</evidence>
<proteinExistence type="predicted"/>
<dbReference type="InterPro" id="IPR011042">
    <property type="entry name" value="6-blade_b-propeller_TolB-like"/>
</dbReference>
<reference evidence="2" key="1">
    <citation type="submission" date="2019-08" db="EMBL/GenBank/DDBJ databases">
        <title>The improved chromosome-level genome for the pearl oyster Pinctada fucata martensii using PacBio sequencing and Hi-C.</title>
        <authorList>
            <person name="Zheng Z."/>
        </authorList>
    </citation>
    <scope>NUCLEOTIDE SEQUENCE</scope>
    <source>
        <strain evidence="2">ZZ-2019</strain>
        <tissue evidence="2">Adductor muscle</tissue>
    </source>
</reference>
<feature type="compositionally biased region" description="Basic and acidic residues" evidence="1">
    <location>
        <begin position="99"/>
        <end position="108"/>
    </location>
</feature>
<feature type="region of interest" description="Disordered" evidence="1">
    <location>
        <begin position="1"/>
        <end position="108"/>
    </location>
</feature>
<protein>
    <submittedName>
        <fullName evidence="2">Uncharacterized protein</fullName>
    </submittedName>
</protein>
<feature type="compositionally biased region" description="Basic residues" evidence="1">
    <location>
        <begin position="38"/>
        <end position="59"/>
    </location>
</feature>
<evidence type="ECO:0000256" key="1">
    <source>
        <dbReference type="SAM" id="MobiDB-lite"/>
    </source>
</evidence>
<dbReference type="Gene3D" id="2.120.10.30">
    <property type="entry name" value="TolB, C-terminal domain"/>
    <property type="match status" value="1"/>
</dbReference>
<organism evidence="2 3">
    <name type="scientific">Pinctada imbricata</name>
    <name type="common">Atlantic pearl-oyster</name>
    <name type="synonym">Pinctada martensii</name>
    <dbReference type="NCBI Taxonomy" id="66713"/>
    <lineage>
        <taxon>Eukaryota</taxon>
        <taxon>Metazoa</taxon>
        <taxon>Spiralia</taxon>
        <taxon>Lophotrochozoa</taxon>
        <taxon>Mollusca</taxon>
        <taxon>Bivalvia</taxon>
        <taxon>Autobranchia</taxon>
        <taxon>Pteriomorphia</taxon>
        <taxon>Pterioida</taxon>
        <taxon>Pterioidea</taxon>
        <taxon>Pteriidae</taxon>
        <taxon>Pinctada</taxon>
    </lineage>
</organism>
<dbReference type="Proteomes" id="UP001186944">
    <property type="component" value="Unassembled WGS sequence"/>
</dbReference>
<dbReference type="EMBL" id="VSWD01000010">
    <property type="protein sequence ID" value="KAK3090713.1"/>
    <property type="molecule type" value="Genomic_DNA"/>
</dbReference>
<keyword evidence="3" id="KW-1185">Reference proteome</keyword>